<dbReference type="OrthoDB" id="6013300at2759"/>
<dbReference type="EMBL" id="MU825886">
    <property type="protein sequence ID" value="KAJ7384501.1"/>
    <property type="molecule type" value="Genomic_DNA"/>
</dbReference>
<name>A0A9W9ZMY8_9CNID</name>
<dbReference type="Proteomes" id="UP001163046">
    <property type="component" value="Unassembled WGS sequence"/>
</dbReference>
<feature type="region of interest" description="Disordered" evidence="1">
    <location>
        <begin position="255"/>
        <end position="288"/>
    </location>
</feature>
<feature type="compositionally biased region" description="Polar residues" evidence="1">
    <location>
        <begin position="26"/>
        <end position="45"/>
    </location>
</feature>
<organism evidence="2 3">
    <name type="scientific">Desmophyllum pertusum</name>
    <dbReference type="NCBI Taxonomy" id="174260"/>
    <lineage>
        <taxon>Eukaryota</taxon>
        <taxon>Metazoa</taxon>
        <taxon>Cnidaria</taxon>
        <taxon>Anthozoa</taxon>
        <taxon>Hexacorallia</taxon>
        <taxon>Scleractinia</taxon>
        <taxon>Caryophylliina</taxon>
        <taxon>Caryophylliidae</taxon>
        <taxon>Desmophyllum</taxon>
    </lineage>
</organism>
<feature type="compositionally biased region" description="Low complexity" evidence="1">
    <location>
        <begin position="129"/>
        <end position="139"/>
    </location>
</feature>
<evidence type="ECO:0000256" key="1">
    <source>
        <dbReference type="SAM" id="MobiDB-lite"/>
    </source>
</evidence>
<dbReference type="AlphaFoldDB" id="A0A9W9ZMY8"/>
<evidence type="ECO:0000313" key="3">
    <source>
        <dbReference type="Proteomes" id="UP001163046"/>
    </source>
</evidence>
<gene>
    <name evidence="2" type="ORF">OS493_021130</name>
</gene>
<protein>
    <submittedName>
        <fullName evidence="2">Uncharacterized protein</fullName>
    </submittedName>
</protein>
<feature type="region of interest" description="Disordered" evidence="1">
    <location>
        <begin position="26"/>
        <end position="59"/>
    </location>
</feature>
<evidence type="ECO:0000313" key="2">
    <source>
        <dbReference type="EMBL" id="KAJ7384501.1"/>
    </source>
</evidence>
<feature type="compositionally biased region" description="Polar residues" evidence="1">
    <location>
        <begin position="116"/>
        <end position="128"/>
    </location>
</feature>
<proteinExistence type="predicted"/>
<comment type="caution">
    <text evidence="2">The sequence shown here is derived from an EMBL/GenBank/DDBJ whole genome shotgun (WGS) entry which is preliminary data.</text>
</comment>
<feature type="compositionally biased region" description="Basic and acidic residues" evidence="1">
    <location>
        <begin position="270"/>
        <end position="288"/>
    </location>
</feature>
<accession>A0A9W9ZMY8</accession>
<keyword evidence="3" id="KW-1185">Reference proteome</keyword>
<reference evidence="2" key="1">
    <citation type="submission" date="2023-01" db="EMBL/GenBank/DDBJ databases">
        <title>Genome assembly of the deep-sea coral Lophelia pertusa.</title>
        <authorList>
            <person name="Herrera S."/>
            <person name="Cordes E."/>
        </authorList>
    </citation>
    <scope>NUCLEOTIDE SEQUENCE</scope>
    <source>
        <strain evidence="2">USNM1676648</strain>
        <tissue evidence="2">Polyp</tissue>
    </source>
</reference>
<feature type="region of interest" description="Disordered" evidence="1">
    <location>
        <begin position="107"/>
        <end position="139"/>
    </location>
</feature>
<sequence>MSGIDLIFVFLNFSSNSMQPVTLNLSSPTINSTRSGPLTGSTDYSDISPRTDLSSPESAASLYQRRAQQLTPGRDEVMCHYSPGGAVVPKVSPRLGEGGLEALSKASELSDKRGNASPNTSATQVAQKSDSSLVSPVPTSVSSVTAQRLAQGMMQQHAMDQNNVDLDNSEFSAGHAGNLLAALVQRRNAMAAAAAQGQAPQGGYNLMSQMNGNIASMMRAGNMVGQQRNMGPMSPMEMMRAQMPRSMADMSSAGMMGYSSATTTRNGQTRRQEHCGHKSKEWVPTSHE</sequence>